<evidence type="ECO:0000256" key="1">
    <source>
        <dbReference type="SAM" id="MobiDB-lite"/>
    </source>
</evidence>
<feature type="compositionally biased region" description="Polar residues" evidence="1">
    <location>
        <begin position="770"/>
        <end position="788"/>
    </location>
</feature>
<evidence type="ECO:0008006" key="4">
    <source>
        <dbReference type="Google" id="ProtNLM"/>
    </source>
</evidence>
<proteinExistence type="predicted"/>
<evidence type="ECO:0000313" key="2">
    <source>
        <dbReference type="EMBL" id="OAI16986.1"/>
    </source>
</evidence>
<keyword evidence="3" id="KW-1185">Reference proteome</keyword>
<dbReference type="RefSeq" id="WP_064029909.1">
    <property type="nucleotide sequence ID" value="NZ_LUUK01000181.1"/>
</dbReference>
<feature type="region of interest" description="Disordered" evidence="1">
    <location>
        <begin position="769"/>
        <end position="800"/>
    </location>
</feature>
<name>A0A177NFY0_9GAMM</name>
<comment type="caution">
    <text evidence="2">The sequence shown here is derived from an EMBL/GenBank/DDBJ whole genome shotgun (WGS) entry which is preliminary data.</text>
</comment>
<reference evidence="3" key="1">
    <citation type="submission" date="2016-03" db="EMBL/GenBank/DDBJ databases">
        <authorList>
            <person name="Heylen K."/>
            <person name="De Vos P."/>
            <person name="Vekeman B."/>
        </authorList>
    </citation>
    <scope>NUCLEOTIDE SEQUENCE [LARGE SCALE GENOMIC DNA]</scope>
    <source>
        <strain evidence="3">R-45383</strain>
    </source>
</reference>
<dbReference type="EMBL" id="LUUK01000181">
    <property type="protein sequence ID" value="OAI16986.1"/>
    <property type="molecule type" value="Genomic_DNA"/>
</dbReference>
<gene>
    <name evidence="2" type="ORF">A1355_08820</name>
</gene>
<evidence type="ECO:0000313" key="3">
    <source>
        <dbReference type="Proteomes" id="UP000077628"/>
    </source>
</evidence>
<dbReference type="AlphaFoldDB" id="A0A177NFY0"/>
<dbReference type="Proteomes" id="UP000077628">
    <property type="component" value="Unassembled WGS sequence"/>
</dbReference>
<organism evidence="2 3">
    <name type="scientific">Methylomonas koyamae</name>
    <dbReference type="NCBI Taxonomy" id="702114"/>
    <lineage>
        <taxon>Bacteria</taxon>
        <taxon>Pseudomonadati</taxon>
        <taxon>Pseudomonadota</taxon>
        <taxon>Gammaproteobacteria</taxon>
        <taxon>Methylococcales</taxon>
        <taxon>Methylococcaceae</taxon>
        <taxon>Methylomonas</taxon>
    </lineage>
</organism>
<sequence length="800" mass="89240">MSIRHLFKFALSAFLLTSTSIGRPESSIDEIKEHLDSAAEALDNLRSMNDEFGEVVMSYPILGKSQSSNNFDLKKDSKEYLEEAKKISQGGAAHMLMMANVIAGSLQVKNNSMIGQQFQTDLQQHQSSESALDQYKIKKMAICDERKAQYIDESDPDKKETKLKAWDDCLTNLKPVSATAPGRDATTPVDPKDPKFADEAKATLKDSTLVKAPGTLLPSDLQLSISNRDALHIAAGDKAVETAYRILGDPAMANQFKGKVLLIASSMVSVNPGWRTREGFFARLSAEMKIEYTPASYQAKQQFINQNQVPCDVRKMVKSTWNIVEDKAPQDSKKTESTGSEGANTKNAKQYIDNCNTSTTLEYFPNEYILSENEDHWPHPLIAAVSPLTASQTLDLSNSERNVMEFSLALAGILKEMNLEGQASIFEQFVRSNQNDSRTRTVNTIVNSYSINGGQFGYQIAPQFVGLDVQGENEKSANLLQPQSFPVLLLIGLDQNDLNLRIKKCVDKDPDGENSCKQQGSGPDKWKIMEPHLAMKQNFDWRRADSYGFWGTIGNFFFDPGYYFFSKDKSSDQMNILYELNKKYIKFQDDYKNLQNKANDFCKENKDNEKCNELKGEMAILSRSNNFLTSKFWTQKWPLASISIQDIPSEILFPTPQEDAKPKPQPYITEVIPNKIRLTRTGSSITADNSEILILGSNLKQLDTSKIEVVPQSTDSFKVSSAPDDNKIRIVATVAEGSPISFKIPIKPDNKNFLFTAPIKVEIIDVKPQASPTTDKPATNKITGSIQVPISMDVPRSSAN</sequence>
<accession>A0A177NFY0</accession>
<protein>
    <recommendedName>
        <fullName evidence="4">IPT/TIG domain-containing protein</fullName>
    </recommendedName>
</protein>
<dbReference type="OrthoDB" id="7057261at2"/>